<feature type="compositionally biased region" description="Low complexity" evidence="1">
    <location>
        <begin position="424"/>
        <end position="434"/>
    </location>
</feature>
<feature type="compositionally biased region" description="Basic and acidic residues" evidence="1">
    <location>
        <begin position="46"/>
        <end position="79"/>
    </location>
</feature>
<dbReference type="OMA" id="HADAHKQ"/>
<feature type="compositionally biased region" description="Low complexity" evidence="1">
    <location>
        <begin position="282"/>
        <end position="291"/>
    </location>
</feature>
<dbReference type="OrthoDB" id="8054348at2759"/>
<keyword evidence="2" id="KW-0732">Signal</keyword>
<keyword evidence="4" id="KW-1185">Reference proteome</keyword>
<proteinExistence type="predicted"/>
<evidence type="ECO:0000313" key="4">
    <source>
        <dbReference type="Proteomes" id="UP000268350"/>
    </source>
</evidence>
<feature type="region of interest" description="Disordered" evidence="1">
    <location>
        <begin position="370"/>
        <end position="407"/>
    </location>
</feature>
<dbReference type="AlphaFoldDB" id="A0A3B0JX37"/>
<reference evidence="4" key="1">
    <citation type="submission" date="2018-01" db="EMBL/GenBank/DDBJ databases">
        <authorList>
            <person name="Alioto T."/>
            <person name="Alioto T."/>
        </authorList>
    </citation>
    <scope>NUCLEOTIDE SEQUENCE [LARGE SCALE GENOMIC DNA]</scope>
</reference>
<gene>
    <name evidence="3" type="ORF">DGUA_6G014853</name>
</gene>
<feature type="region of interest" description="Disordered" evidence="1">
    <location>
        <begin position="420"/>
        <end position="444"/>
    </location>
</feature>
<evidence type="ECO:0000256" key="2">
    <source>
        <dbReference type="SAM" id="SignalP"/>
    </source>
</evidence>
<feature type="compositionally biased region" description="Basic and acidic residues" evidence="1">
    <location>
        <begin position="311"/>
        <end position="329"/>
    </location>
</feature>
<feature type="compositionally biased region" description="Basic and acidic residues" evidence="1">
    <location>
        <begin position="435"/>
        <end position="444"/>
    </location>
</feature>
<name>A0A3B0JX37_DROGU</name>
<sequence length="444" mass="49423">MKSIIIFLALFAACHAAPTPDTTPADVKEATESLWRPSPIAPEVISDPKPEEKVVLLNRQKRDEKAHPKPDSVKARELLQHNPHRQQQSPAKAQPAPLHGSQTHEPQHHDHKKSKREAHHEEGHHEEGHHEEPKKVVRPLTLPTIAPEAHKQAKREAHHEEGHHEEGHHEEAKKDEGKDDHSHAEAQKQAKREAHHEEGHHEEDKEKALPHALPAAAPAAEAHKKSKREAHHEEGHHEEGHHEEAKKDEGKDDHSHAEAHKQAKREAHHEEGHHEEGKDALPHALPADAPAVKAPKQKRNSPTKPEASGANHHDADHHEEEHSAKPDSHAHHKQRREAPSKLAAVTIDEKVQHDPKKVEELHKAIESLASAQAKERHQRDIPVPTEIKSTTAPAHTHKADSSELTVPIHHPVSVAELFHKEKPAAAAATAGSSSDESKEKSKET</sequence>
<feature type="region of interest" description="Disordered" evidence="1">
    <location>
        <begin position="17"/>
        <end position="355"/>
    </location>
</feature>
<feature type="compositionally biased region" description="Basic and acidic residues" evidence="1">
    <location>
        <begin position="118"/>
        <end position="135"/>
    </location>
</feature>
<feature type="signal peptide" evidence="2">
    <location>
        <begin position="1"/>
        <end position="16"/>
    </location>
</feature>
<feature type="chain" id="PRO_5017348883" evidence="2">
    <location>
        <begin position="17"/>
        <end position="444"/>
    </location>
</feature>
<evidence type="ECO:0000313" key="3">
    <source>
        <dbReference type="EMBL" id="SPP84982.1"/>
    </source>
</evidence>
<protein>
    <submittedName>
        <fullName evidence="3">Uncharacterized protein</fullName>
    </submittedName>
</protein>
<feature type="compositionally biased region" description="Basic and acidic residues" evidence="1">
    <location>
        <begin position="148"/>
        <end position="209"/>
    </location>
</feature>
<dbReference type="Proteomes" id="UP000268350">
    <property type="component" value="Unassembled WGS sequence"/>
</dbReference>
<feature type="compositionally biased region" description="Basic and acidic residues" evidence="1">
    <location>
        <begin position="230"/>
        <end position="281"/>
    </location>
</feature>
<dbReference type="EMBL" id="OUUW01000009">
    <property type="protein sequence ID" value="SPP84982.1"/>
    <property type="molecule type" value="Genomic_DNA"/>
</dbReference>
<organism evidence="3 4">
    <name type="scientific">Drosophila guanche</name>
    <name type="common">Fruit fly</name>
    <dbReference type="NCBI Taxonomy" id="7266"/>
    <lineage>
        <taxon>Eukaryota</taxon>
        <taxon>Metazoa</taxon>
        <taxon>Ecdysozoa</taxon>
        <taxon>Arthropoda</taxon>
        <taxon>Hexapoda</taxon>
        <taxon>Insecta</taxon>
        <taxon>Pterygota</taxon>
        <taxon>Neoptera</taxon>
        <taxon>Endopterygota</taxon>
        <taxon>Diptera</taxon>
        <taxon>Brachycera</taxon>
        <taxon>Muscomorpha</taxon>
        <taxon>Ephydroidea</taxon>
        <taxon>Drosophilidae</taxon>
        <taxon>Drosophila</taxon>
        <taxon>Sophophora</taxon>
    </lineage>
</organism>
<feature type="compositionally biased region" description="Low complexity" evidence="1">
    <location>
        <begin position="86"/>
        <end position="97"/>
    </location>
</feature>
<accession>A0A3B0JX37</accession>
<evidence type="ECO:0000256" key="1">
    <source>
        <dbReference type="SAM" id="MobiDB-lite"/>
    </source>
</evidence>
<feature type="compositionally biased region" description="Low complexity" evidence="1">
    <location>
        <begin position="210"/>
        <end position="220"/>
    </location>
</feature>